<evidence type="ECO:0000313" key="1">
    <source>
        <dbReference type="EMBL" id="KAF4133901.1"/>
    </source>
</evidence>
<reference evidence="1" key="1">
    <citation type="submission" date="2020-03" db="EMBL/GenBank/DDBJ databases">
        <title>Hybrid Assembly of Korean Phytophthora infestans isolates.</title>
        <authorList>
            <person name="Prokchorchik M."/>
            <person name="Lee Y."/>
            <person name="Seo J."/>
            <person name="Cho J.-H."/>
            <person name="Park Y.-E."/>
            <person name="Jang D.-C."/>
            <person name="Im J.-S."/>
            <person name="Choi J.-G."/>
            <person name="Park H.-J."/>
            <person name="Lee G.-B."/>
            <person name="Lee Y.-G."/>
            <person name="Hong S.-Y."/>
            <person name="Cho K."/>
            <person name="Sohn K.H."/>
        </authorList>
    </citation>
    <scope>NUCLEOTIDE SEQUENCE</scope>
    <source>
        <strain evidence="1">KR_2_A2</strain>
    </source>
</reference>
<dbReference type="EMBL" id="JAACNO010002359">
    <property type="protein sequence ID" value="KAF4133901.1"/>
    <property type="molecule type" value="Genomic_DNA"/>
</dbReference>
<protein>
    <submittedName>
        <fullName evidence="1">Uncharacterized protein</fullName>
    </submittedName>
</protein>
<dbReference type="AlphaFoldDB" id="A0A8S9TYU5"/>
<gene>
    <name evidence="1" type="ORF">GN958_ATG17238</name>
</gene>
<accession>A0A8S9TYU5</accession>
<comment type="caution">
    <text evidence="1">The sequence shown here is derived from an EMBL/GenBank/DDBJ whole genome shotgun (WGS) entry which is preliminary data.</text>
</comment>
<dbReference type="Proteomes" id="UP000704712">
    <property type="component" value="Unassembled WGS sequence"/>
</dbReference>
<evidence type="ECO:0000313" key="2">
    <source>
        <dbReference type="Proteomes" id="UP000704712"/>
    </source>
</evidence>
<organism evidence="1 2">
    <name type="scientific">Phytophthora infestans</name>
    <name type="common">Potato late blight agent</name>
    <name type="synonym">Botrytis infestans</name>
    <dbReference type="NCBI Taxonomy" id="4787"/>
    <lineage>
        <taxon>Eukaryota</taxon>
        <taxon>Sar</taxon>
        <taxon>Stramenopiles</taxon>
        <taxon>Oomycota</taxon>
        <taxon>Peronosporomycetes</taxon>
        <taxon>Peronosporales</taxon>
        <taxon>Peronosporaceae</taxon>
        <taxon>Phytophthora</taxon>
    </lineage>
</organism>
<name>A0A8S9TYU5_PHYIN</name>
<proteinExistence type="predicted"/>
<sequence>MWNFFGSSPEYAGRDPGPRVLEIQKAVFYFVVITLIEDSVANFTMALPTFTNILCIEQTRVNRYTSDLQHTPQTH</sequence>